<organism evidence="1 7">
    <name type="scientific">Treponema phagedenis</name>
    <dbReference type="NCBI Taxonomy" id="162"/>
    <lineage>
        <taxon>Bacteria</taxon>
        <taxon>Pseudomonadati</taxon>
        <taxon>Spirochaetota</taxon>
        <taxon>Spirochaetia</taxon>
        <taxon>Spirochaetales</taxon>
        <taxon>Treponemataceae</taxon>
        <taxon>Treponema</taxon>
    </lineage>
</organism>
<dbReference type="Proteomes" id="UP000323594">
    <property type="component" value="Chromosome"/>
</dbReference>
<dbReference type="EMBL" id="CP042817">
    <property type="protein sequence ID" value="QEJ97472.1"/>
    <property type="molecule type" value="Genomic_DNA"/>
</dbReference>
<evidence type="ECO:0000313" key="8">
    <source>
        <dbReference type="Proteomes" id="UP000323594"/>
    </source>
</evidence>
<accession>A0A0B7H1C9</accession>
<dbReference type="EMBL" id="CP042817">
    <property type="protein sequence ID" value="QEJ98106.1"/>
    <property type="molecule type" value="Genomic_DNA"/>
</dbReference>
<evidence type="ECO:0000313" key="2">
    <source>
        <dbReference type="EMBL" id="QEJ97414.1"/>
    </source>
</evidence>
<evidence type="ECO:0000313" key="1">
    <source>
        <dbReference type="EMBL" id="CEM63005.1"/>
    </source>
</evidence>
<evidence type="ECO:0000313" key="6">
    <source>
        <dbReference type="EMBL" id="QEJ98674.1"/>
    </source>
</evidence>
<name>A0A0B7H1C9_TREPH</name>
<reference evidence="7" key="2">
    <citation type="submission" date="2015-01" db="EMBL/GenBank/DDBJ databases">
        <authorList>
            <person name="Manzoor Shahid"/>
            <person name="Zubair Saima"/>
        </authorList>
    </citation>
    <scope>NUCLEOTIDE SEQUENCE [LARGE SCALE GENOMIC DNA]</scope>
    <source>
        <strain evidence="7">V1</strain>
    </source>
</reference>
<sequence>MSEPITKVSETISFEDDCTFGNVETKLSNGWTVTQKFSWSFDSYYEPEIDYQCEDVGDLSIFDKNMEPYSNELTSEEEKALARLCIKDADELTDAVYQQTDWKSLAEEVREYNKNPYSYYGVTPLDFI</sequence>
<evidence type="ECO:0000313" key="5">
    <source>
        <dbReference type="EMBL" id="QEJ98106.1"/>
    </source>
</evidence>
<dbReference type="EMBL" id="CP042817">
    <property type="protein sequence ID" value="QEJ97929.1"/>
    <property type="molecule type" value="Genomic_DNA"/>
</dbReference>
<evidence type="ECO:0000313" key="4">
    <source>
        <dbReference type="EMBL" id="QEJ97929.1"/>
    </source>
</evidence>
<reference evidence="2 8" key="3">
    <citation type="submission" date="2019-08" db="EMBL/GenBank/DDBJ databases">
        <authorList>
            <person name="Kuhnert P."/>
        </authorList>
    </citation>
    <scope>NUCLEOTIDE SEQUENCE [LARGE SCALE GENOMIC DNA]</scope>
    <source>
        <strain evidence="2 8">B36.5</strain>
    </source>
</reference>
<keyword evidence="7" id="KW-1185">Reference proteome</keyword>
<dbReference type="EMBL" id="CP042817">
    <property type="protein sequence ID" value="QEJ97414.1"/>
    <property type="molecule type" value="Genomic_DNA"/>
</dbReference>
<evidence type="ECO:0000313" key="3">
    <source>
        <dbReference type="EMBL" id="QEJ97472.1"/>
    </source>
</evidence>
<dbReference type="RefSeq" id="WP_044634970.1">
    <property type="nucleotide sequence ID" value="NZ_CDNC01000047.1"/>
</dbReference>
<reference evidence="1" key="1">
    <citation type="submission" date="2015-01" db="EMBL/GenBank/DDBJ databases">
        <authorList>
            <person name="Xiang T."/>
            <person name="Song Y."/>
            <person name="Huang L."/>
            <person name="Wang B."/>
            <person name="Wu P."/>
        </authorList>
    </citation>
    <scope>NUCLEOTIDE SEQUENCE [LARGE SCALE GENOMIC DNA]</scope>
    <source>
        <strain evidence="1">V1</strain>
    </source>
</reference>
<protein>
    <submittedName>
        <fullName evidence="1">Uncharacterized protein</fullName>
    </submittedName>
</protein>
<dbReference type="AlphaFoldDB" id="A0A0B7H1C9"/>
<dbReference type="EMBL" id="CP042817">
    <property type="protein sequence ID" value="QEJ98674.1"/>
    <property type="molecule type" value="Genomic_DNA"/>
</dbReference>
<proteinExistence type="predicted"/>
<gene>
    <name evidence="2" type="ORF">FUT82_04980</name>
    <name evidence="3" type="ORF">FUT82_05300</name>
    <name evidence="4" type="ORF">FUT82_07920</name>
    <name evidence="5" type="ORF">FUT82_08915</name>
    <name evidence="6" type="ORF">FUT82_12135</name>
    <name evidence="1" type="ORF">TPHV1_510072</name>
</gene>
<dbReference type="Proteomes" id="UP000042527">
    <property type="component" value="Unassembled WGS sequence"/>
</dbReference>
<evidence type="ECO:0000313" key="7">
    <source>
        <dbReference type="Proteomes" id="UP000042527"/>
    </source>
</evidence>
<dbReference type="EMBL" id="CDNC01000047">
    <property type="protein sequence ID" value="CEM63005.1"/>
    <property type="molecule type" value="Genomic_DNA"/>
</dbReference>
<dbReference type="GeneID" id="57753977"/>